<dbReference type="PANTHER" id="PTHR45632:SF3">
    <property type="entry name" value="KELCH-LIKE PROTEIN 32"/>
    <property type="match status" value="1"/>
</dbReference>
<organism evidence="3 4">
    <name type="scientific">Anabarilius grahami</name>
    <name type="common">Kanglang fish</name>
    <name type="synonym">Barilius grahami</name>
    <dbReference type="NCBI Taxonomy" id="495550"/>
    <lineage>
        <taxon>Eukaryota</taxon>
        <taxon>Metazoa</taxon>
        <taxon>Chordata</taxon>
        <taxon>Craniata</taxon>
        <taxon>Vertebrata</taxon>
        <taxon>Euteleostomi</taxon>
        <taxon>Actinopterygii</taxon>
        <taxon>Neopterygii</taxon>
        <taxon>Teleostei</taxon>
        <taxon>Ostariophysi</taxon>
        <taxon>Cypriniformes</taxon>
        <taxon>Xenocyprididae</taxon>
        <taxon>Xenocypridinae</taxon>
        <taxon>Xenocypridinae incertae sedis</taxon>
        <taxon>Anabarilius</taxon>
    </lineage>
</organism>
<keyword evidence="2" id="KW-0677">Repeat</keyword>
<dbReference type="InterPro" id="IPR015915">
    <property type="entry name" value="Kelch-typ_b-propeller"/>
</dbReference>
<dbReference type="SUPFAM" id="SSF117281">
    <property type="entry name" value="Kelch motif"/>
    <property type="match status" value="1"/>
</dbReference>
<evidence type="ECO:0000313" key="4">
    <source>
        <dbReference type="Proteomes" id="UP000281406"/>
    </source>
</evidence>
<evidence type="ECO:0000256" key="2">
    <source>
        <dbReference type="ARBA" id="ARBA00022737"/>
    </source>
</evidence>
<dbReference type="Gene3D" id="2.120.10.80">
    <property type="entry name" value="Kelch-type beta propeller"/>
    <property type="match status" value="1"/>
</dbReference>
<keyword evidence="1" id="KW-0880">Kelch repeat</keyword>
<evidence type="ECO:0000256" key="1">
    <source>
        <dbReference type="ARBA" id="ARBA00022441"/>
    </source>
</evidence>
<gene>
    <name evidence="3" type="ORF">DPX16_8597</name>
</gene>
<protein>
    <submittedName>
        <fullName evidence="3">Kelch-like protein 29</fullName>
    </submittedName>
</protein>
<dbReference type="Proteomes" id="UP000281406">
    <property type="component" value="Unassembled WGS sequence"/>
</dbReference>
<dbReference type="OrthoDB" id="45365at2759"/>
<dbReference type="AlphaFoldDB" id="A0A3N0YA88"/>
<dbReference type="InterPro" id="IPR006652">
    <property type="entry name" value="Kelch_1"/>
</dbReference>
<comment type="caution">
    <text evidence="3">The sequence shown here is derived from an EMBL/GenBank/DDBJ whole genome shotgun (WGS) entry which is preliminary data.</text>
</comment>
<accession>A0A3N0YA88</accession>
<dbReference type="PANTHER" id="PTHR45632">
    <property type="entry name" value="LD33804P"/>
    <property type="match status" value="1"/>
</dbReference>
<dbReference type="SMART" id="SM00612">
    <property type="entry name" value="Kelch"/>
    <property type="match status" value="2"/>
</dbReference>
<dbReference type="EMBL" id="RJVU01049301">
    <property type="protein sequence ID" value="ROL42851.1"/>
    <property type="molecule type" value="Genomic_DNA"/>
</dbReference>
<keyword evidence="4" id="KW-1185">Reference proteome</keyword>
<reference evidence="3 4" key="1">
    <citation type="submission" date="2018-10" db="EMBL/GenBank/DDBJ databases">
        <title>Genome assembly for a Yunnan-Guizhou Plateau 3E fish, Anabarilius grahami (Regan), and its evolutionary and genetic applications.</title>
        <authorList>
            <person name="Jiang W."/>
        </authorList>
    </citation>
    <scope>NUCLEOTIDE SEQUENCE [LARGE SCALE GENOMIC DNA]</scope>
    <source>
        <strain evidence="3">AG-KIZ</strain>
        <tissue evidence="3">Muscle</tissue>
    </source>
</reference>
<dbReference type="Pfam" id="PF01344">
    <property type="entry name" value="Kelch_1"/>
    <property type="match status" value="1"/>
</dbReference>
<proteinExistence type="predicted"/>
<evidence type="ECO:0000313" key="3">
    <source>
        <dbReference type="EMBL" id="ROL42851.1"/>
    </source>
</evidence>
<sequence length="218" mass="23647">MLCNWPLVQTGLSNGFEQVILVNVKVFVSPSIPAGVAEVIVLVGGRQVIGMNQRSLTAVTCFNPQNNKWYPLASLPFYNREFFSVISAGDNIYLSGGIESGVTLADVWCYMSLLDNWNLVSRMTVPRCRHNSVVYDGKLYAIGGLGVAGNLDNVERERPTAHCTLLTPNLYPTIHLACSFTLISMTSTPFTMMSSVSLLLKAAVGPIGSSIKVLLLSV</sequence>
<name>A0A3N0YA88_ANAGA</name>